<evidence type="ECO:0000313" key="10">
    <source>
        <dbReference type="Proteomes" id="UP000886858"/>
    </source>
</evidence>
<evidence type="ECO:0000256" key="8">
    <source>
        <dbReference type="SAM" id="Phobius"/>
    </source>
</evidence>
<dbReference type="GO" id="GO:0009103">
    <property type="term" value="P:lipopolysaccharide biosynthetic process"/>
    <property type="evidence" value="ECO:0007669"/>
    <property type="project" value="UniProtKB-ARBA"/>
</dbReference>
<evidence type="ECO:0000256" key="4">
    <source>
        <dbReference type="ARBA" id="ARBA00022679"/>
    </source>
</evidence>
<keyword evidence="2" id="KW-1003">Cell membrane</keyword>
<organism evidence="9 10">
    <name type="scientific">Candidatus Eisenbergiella merdipullorum</name>
    <dbReference type="NCBI Taxonomy" id="2838553"/>
    <lineage>
        <taxon>Bacteria</taxon>
        <taxon>Bacillati</taxon>
        <taxon>Bacillota</taxon>
        <taxon>Clostridia</taxon>
        <taxon>Lachnospirales</taxon>
        <taxon>Lachnospiraceae</taxon>
        <taxon>Eisenbergiella</taxon>
    </lineage>
</organism>
<dbReference type="PANTHER" id="PTHR33908">
    <property type="entry name" value="MANNOSYLTRANSFERASE YKCB-RELATED"/>
    <property type="match status" value="1"/>
</dbReference>
<reference evidence="9" key="2">
    <citation type="submission" date="2021-04" db="EMBL/GenBank/DDBJ databases">
        <authorList>
            <person name="Gilroy R."/>
        </authorList>
    </citation>
    <scope>NUCLEOTIDE SEQUENCE</scope>
    <source>
        <strain evidence="9">CHK179-7159</strain>
    </source>
</reference>
<feature type="transmembrane region" description="Helical" evidence="8">
    <location>
        <begin position="166"/>
        <end position="183"/>
    </location>
</feature>
<evidence type="ECO:0000256" key="2">
    <source>
        <dbReference type="ARBA" id="ARBA00022475"/>
    </source>
</evidence>
<protein>
    <submittedName>
        <fullName evidence="9">Glycosyltransferase family 39 protein</fullName>
    </submittedName>
</protein>
<accession>A0A9D2L0S9</accession>
<keyword evidence="3" id="KW-0328">Glycosyltransferase</keyword>
<feature type="transmembrane region" description="Helical" evidence="8">
    <location>
        <begin position="217"/>
        <end position="250"/>
    </location>
</feature>
<dbReference type="PANTHER" id="PTHR33908:SF11">
    <property type="entry name" value="MEMBRANE PROTEIN"/>
    <property type="match status" value="1"/>
</dbReference>
<keyword evidence="7 8" id="KW-0472">Membrane</keyword>
<keyword evidence="6 8" id="KW-1133">Transmembrane helix</keyword>
<evidence type="ECO:0000256" key="5">
    <source>
        <dbReference type="ARBA" id="ARBA00022692"/>
    </source>
</evidence>
<keyword evidence="5 8" id="KW-0812">Transmembrane</keyword>
<evidence type="ECO:0000256" key="6">
    <source>
        <dbReference type="ARBA" id="ARBA00022989"/>
    </source>
</evidence>
<evidence type="ECO:0000256" key="3">
    <source>
        <dbReference type="ARBA" id="ARBA00022676"/>
    </source>
</evidence>
<dbReference type="Proteomes" id="UP000886858">
    <property type="component" value="Unassembled WGS sequence"/>
</dbReference>
<keyword evidence="4" id="KW-0808">Transferase</keyword>
<comment type="subcellular location">
    <subcellularLocation>
        <location evidence="1">Cell membrane</location>
        <topology evidence="1">Multi-pass membrane protein</topology>
    </subcellularLocation>
</comment>
<dbReference type="GO" id="GO:0005886">
    <property type="term" value="C:plasma membrane"/>
    <property type="evidence" value="ECO:0007669"/>
    <property type="project" value="UniProtKB-SubCell"/>
</dbReference>
<evidence type="ECO:0000313" key="9">
    <source>
        <dbReference type="EMBL" id="HJA93719.1"/>
    </source>
</evidence>
<comment type="caution">
    <text evidence="9">The sequence shown here is derived from an EMBL/GenBank/DDBJ whole genome shotgun (WGS) entry which is preliminary data.</text>
</comment>
<proteinExistence type="predicted"/>
<feature type="transmembrane region" description="Helical" evidence="8">
    <location>
        <begin position="92"/>
        <end position="114"/>
    </location>
</feature>
<name>A0A9D2L0S9_9FIRM</name>
<feature type="transmembrane region" description="Helical" evidence="8">
    <location>
        <begin position="12"/>
        <end position="34"/>
    </location>
</feature>
<feature type="transmembrane region" description="Helical" evidence="8">
    <location>
        <begin position="347"/>
        <end position="364"/>
    </location>
</feature>
<dbReference type="InterPro" id="IPR050297">
    <property type="entry name" value="LipidA_mod_glycosyltrf_83"/>
</dbReference>
<dbReference type="EMBL" id="DWYY01000124">
    <property type="protein sequence ID" value="HJA93719.1"/>
    <property type="molecule type" value="Genomic_DNA"/>
</dbReference>
<feature type="transmembrane region" description="Helical" evidence="8">
    <location>
        <begin position="270"/>
        <end position="289"/>
    </location>
</feature>
<reference evidence="9" key="1">
    <citation type="journal article" date="2021" name="PeerJ">
        <title>Extensive microbial diversity within the chicken gut microbiome revealed by metagenomics and culture.</title>
        <authorList>
            <person name="Gilroy R."/>
            <person name="Ravi A."/>
            <person name="Getino M."/>
            <person name="Pursley I."/>
            <person name="Horton D.L."/>
            <person name="Alikhan N.F."/>
            <person name="Baker D."/>
            <person name="Gharbi K."/>
            <person name="Hall N."/>
            <person name="Watson M."/>
            <person name="Adriaenssens E.M."/>
            <person name="Foster-Nyarko E."/>
            <person name="Jarju S."/>
            <person name="Secka A."/>
            <person name="Antonio M."/>
            <person name="Oren A."/>
            <person name="Chaudhuri R.R."/>
            <person name="La Ragione R."/>
            <person name="Hildebrand F."/>
            <person name="Pallen M.J."/>
        </authorList>
    </citation>
    <scope>NUCLEOTIDE SEQUENCE</scope>
    <source>
        <strain evidence="9">CHK179-7159</strain>
    </source>
</reference>
<evidence type="ECO:0000256" key="1">
    <source>
        <dbReference type="ARBA" id="ARBA00004651"/>
    </source>
</evidence>
<gene>
    <name evidence="9" type="ORF">H9717_11510</name>
</gene>
<dbReference type="AlphaFoldDB" id="A0A9D2L0S9"/>
<sequence length="418" mass="47862">MDRTKLKASGKVGFILIILGFLFAAIFISMASTLNPWSMKLPHLDSAVWLRCAVEMKQGKTMYVDVWDHKGPLLFAIQCLGLTLTPHSLTGIWILECMCVFSLLWSFYLVAGLVSDSKFVRFLASVLSLHSFYYFYQQGNCVEEWALPLIGFSLYFFVKYLKTERIICREIVLAGAFMGLSFLLNGNLVAVWVCFVPVIVIKLIWQRKWKEMGQCALCFGGGLLAVLAVILLILGMQGALGAFLEAYFGFNSSYVSGVTLRSFISAVLNFAYWDSWFGYVNVLLLFFLVHRRKPDWKWSSLLYSAVSLILINISGRGYEHYGLQLIPCMIIPMTVCVEAVRNWCRNRWEFLFILAVVSVVWLRFDVARYQEQIDWTLTEEGDNSFAGGNVENYTIVNEWLNGRWSDEAIEKWVVNDTW</sequence>
<evidence type="ECO:0000256" key="7">
    <source>
        <dbReference type="ARBA" id="ARBA00023136"/>
    </source>
</evidence>
<feature type="transmembrane region" description="Helical" evidence="8">
    <location>
        <begin position="189"/>
        <end position="205"/>
    </location>
</feature>
<dbReference type="GO" id="GO:0016763">
    <property type="term" value="F:pentosyltransferase activity"/>
    <property type="evidence" value="ECO:0007669"/>
    <property type="project" value="TreeGrafter"/>
</dbReference>